<keyword evidence="2" id="KW-0812">Transmembrane</keyword>
<keyword evidence="5" id="KW-1185">Reference proteome</keyword>
<protein>
    <recommendedName>
        <fullName evidence="3">G protein gamma domain-containing protein</fullName>
    </recommendedName>
</protein>
<feature type="transmembrane region" description="Helical" evidence="2">
    <location>
        <begin position="788"/>
        <end position="814"/>
    </location>
</feature>
<evidence type="ECO:0000313" key="5">
    <source>
        <dbReference type="Proteomes" id="UP000267029"/>
    </source>
</evidence>
<dbReference type="Pfam" id="PF00631">
    <property type="entry name" value="G-gamma"/>
    <property type="match status" value="1"/>
</dbReference>
<dbReference type="SMART" id="SM00224">
    <property type="entry name" value="GGL"/>
    <property type="match status" value="1"/>
</dbReference>
<gene>
    <name evidence="4" type="ORF">MCOS_LOCUS9538</name>
</gene>
<dbReference type="CDD" id="cd00068">
    <property type="entry name" value="GGL"/>
    <property type="match status" value="1"/>
</dbReference>
<feature type="coiled-coil region" evidence="1">
    <location>
        <begin position="645"/>
        <end position="675"/>
    </location>
</feature>
<dbReference type="SMART" id="SM01224">
    <property type="entry name" value="G_gamma"/>
    <property type="match status" value="1"/>
</dbReference>
<evidence type="ECO:0000259" key="3">
    <source>
        <dbReference type="PROSITE" id="PS50058"/>
    </source>
</evidence>
<sequence>MKYGFAQLVSIPRCQKSTKKAFSISTLYRFCCSSVTMSTLNQQRKVVEQLRLEAGIHRRPVSECIRDMIGFIEQYRDKDCLVNGETPLPSASPYYYFFFLFLFSFFDFSVYKETKWAVEDVILLRGVARKIAKSAILKASLAQKLDVTGTQPKYFVSAPVAVIPGASGVHLRRFDLKISASSLCTEDHRQCLPHTVGVPVDCLIVHGRIAVVTAILTVSSETNHCLTMMANQLDLRRCLSLPHLHQHELYRCWHWQPDNKMALEVTLTSVVAAIVVWAVQVENGGVLNTVFKVVSNSPTGTVEFDVSDDVVQSNIDYIMSTLLLKPISLPVLEAMPESLGGGASGVANAHAHPNREPNIFWTTVALYVLIVFLIIAIQVINCCCCCCSGGGGDDETGVRWHYSNFEFRIAPPYIILSQFFDVYGKMNPLQMTALRSEFGHKQLVCRITYIAVLVITLTFLAACIILIFVYFSSIGVLMSYLEAHNGSAEETSSIQNGLQALTTHVTQFMKTGIESGRTLTDNSLTDFIKKTNAEISSGLSGTIDNLLVYLSVTNVLTKGEETVQALKTFSTYVTGASTSIDTLKSKVSTLCIKMDEARDEFKYAFGNVTDCDKQDQCKNLKALTLNLHCPIDLSAINTTVMNTFTSELQKTVADLEKKLAEVKQAIEEIKASTSQMVDSVEKKLDLKTVLDSINKFWNDTSAQVGGVTKNLEDLSTSVDNGLAQYSGYIRIAFNVIGGFFIVMLVIAALIAARLLYRAFRDRLYAGADTVLTYSPSNKWDKIVCGKGSVCCCSAIFIPILLIFAALIAVLLFALTSVSGEACIYVTRETGVNKTDFVVDGLLARRWSSLVGGSIGGANDFLNTPPPKHVLHALTQSCRGSTKQSSRRGLLSAVGYTNLVDVSKLVKSQQVLNGIAEGKTYVLHALATRQTLVVVLVVMVIRDEVKNLDIPSKLPKENDLDTAKNELEQAINSFNLTALINSTNSSLLDPAPIDALAAQVEAFASNQTSKDSFKKGIEALKDAANQMNELKPQMASTRTDLENVDKQKNKILSPVEGLVGAFKTTIQTAGDDAKLTAEVEKEYDKVTTELLAFMERDGGVAFSRLTQELFPCEEAYQAVNVALSVSCGDEGALNRFIGVVYVLALTVLFICFFYFSLFNLAFMQAIQIHRSDATIVNNNPPTLGGLNDARFSAFALKTSITYNKMALEVTLTSVVAAIVVWAVQVENGGVLNTVFKVVPTTSPSGTVEFDVSDDVVQSNIDYIMSTLLLKTISLPVLEAMPESLGGGASGVANAHAH</sequence>
<feature type="transmembrane region" description="Helical" evidence="2">
    <location>
        <begin position="731"/>
        <end position="756"/>
    </location>
</feature>
<dbReference type="SUPFAM" id="SSF48670">
    <property type="entry name" value="Transducin (heterotrimeric G protein), gamma chain"/>
    <property type="match status" value="1"/>
</dbReference>
<feature type="transmembrane region" description="Helical" evidence="2">
    <location>
        <begin position="359"/>
        <end position="380"/>
    </location>
</feature>
<evidence type="ECO:0000256" key="1">
    <source>
        <dbReference type="SAM" id="Coils"/>
    </source>
</evidence>
<feature type="non-terminal residue" evidence="4">
    <location>
        <position position="1296"/>
    </location>
</feature>
<proteinExistence type="predicted"/>
<feature type="domain" description="G protein gamma" evidence="3">
    <location>
        <begin position="36"/>
        <end position="94"/>
    </location>
</feature>
<dbReference type="SUPFAM" id="SSF58100">
    <property type="entry name" value="Bacterial hemolysins"/>
    <property type="match status" value="1"/>
</dbReference>
<dbReference type="OrthoDB" id="6264244at2759"/>
<name>A0A158QW89_MESCO</name>
<accession>A0A158QW89</accession>
<dbReference type="InterPro" id="IPR036284">
    <property type="entry name" value="GGL_sf"/>
</dbReference>
<feature type="transmembrane region" description="Helical" evidence="2">
    <location>
        <begin position="447"/>
        <end position="471"/>
    </location>
</feature>
<dbReference type="Proteomes" id="UP000267029">
    <property type="component" value="Unassembled WGS sequence"/>
</dbReference>
<evidence type="ECO:0000256" key="2">
    <source>
        <dbReference type="SAM" id="Phobius"/>
    </source>
</evidence>
<feature type="transmembrane region" description="Helical" evidence="2">
    <location>
        <begin position="1135"/>
        <end position="1161"/>
    </location>
</feature>
<dbReference type="Gene3D" id="4.10.260.10">
    <property type="entry name" value="Transducin (heterotrimeric G protein), gamma chain"/>
    <property type="match status" value="1"/>
</dbReference>
<dbReference type="GO" id="GO:0007186">
    <property type="term" value="P:G protein-coupled receptor signaling pathway"/>
    <property type="evidence" value="ECO:0007669"/>
    <property type="project" value="InterPro"/>
</dbReference>
<dbReference type="EMBL" id="UXSR01005758">
    <property type="protein sequence ID" value="VDD83535.1"/>
    <property type="molecule type" value="Genomic_DNA"/>
</dbReference>
<reference evidence="4 5" key="1">
    <citation type="submission" date="2018-10" db="EMBL/GenBank/DDBJ databases">
        <authorList>
            <consortium name="Pathogen Informatics"/>
        </authorList>
    </citation>
    <scope>NUCLEOTIDE SEQUENCE [LARGE SCALE GENOMIC DNA]</scope>
</reference>
<keyword evidence="2" id="KW-0472">Membrane</keyword>
<evidence type="ECO:0000313" key="4">
    <source>
        <dbReference type="EMBL" id="VDD83535.1"/>
    </source>
</evidence>
<organism evidence="4 5">
    <name type="scientific">Mesocestoides corti</name>
    <name type="common">Flatworm</name>
    <dbReference type="NCBI Taxonomy" id="53468"/>
    <lineage>
        <taxon>Eukaryota</taxon>
        <taxon>Metazoa</taxon>
        <taxon>Spiralia</taxon>
        <taxon>Lophotrochozoa</taxon>
        <taxon>Platyhelminthes</taxon>
        <taxon>Cestoda</taxon>
        <taxon>Eucestoda</taxon>
        <taxon>Cyclophyllidea</taxon>
        <taxon>Mesocestoididae</taxon>
        <taxon>Mesocestoides</taxon>
    </lineage>
</organism>
<dbReference type="InterPro" id="IPR015898">
    <property type="entry name" value="G-protein_gamma-like_dom"/>
</dbReference>
<keyword evidence="1" id="KW-0175">Coiled coil</keyword>
<keyword evidence="2" id="KW-1133">Transmembrane helix</keyword>
<dbReference type="PROSITE" id="PS50058">
    <property type="entry name" value="G_PROTEIN_GAMMA"/>
    <property type="match status" value="1"/>
</dbReference>